<organism evidence="1">
    <name type="scientific">Zea mays</name>
    <name type="common">Maize</name>
    <dbReference type="NCBI Taxonomy" id="4577"/>
    <lineage>
        <taxon>Eukaryota</taxon>
        <taxon>Viridiplantae</taxon>
        <taxon>Streptophyta</taxon>
        <taxon>Embryophyta</taxon>
        <taxon>Tracheophyta</taxon>
        <taxon>Spermatophyta</taxon>
        <taxon>Magnoliopsida</taxon>
        <taxon>Liliopsida</taxon>
        <taxon>Poales</taxon>
        <taxon>Poaceae</taxon>
        <taxon>PACMAD clade</taxon>
        <taxon>Panicoideae</taxon>
        <taxon>Andropogonodae</taxon>
        <taxon>Andropogoneae</taxon>
        <taxon>Tripsacinae</taxon>
        <taxon>Zea</taxon>
    </lineage>
</organism>
<sequence>MVMGDPGRQGLCENLTNVRSEVSFLEWPDDLEGFVLKGYGVMQRSIIRHRRTGIPPSQNRTMRANLRLRAVTVTFQGCCTYQDDFPYVKQSLFSFYMYRSDS</sequence>
<reference evidence="1" key="1">
    <citation type="submission" date="2015-12" db="EMBL/GenBank/DDBJ databases">
        <title>Update maize B73 reference genome by single molecule sequencing technologies.</title>
        <authorList>
            <consortium name="Maize Genome Sequencing Project"/>
            <person name="Ware D."/>
        </authorList>
    </citation>
    <scope>NUCLEOTIDE SEQUENCE [LARGE SCALE GENOMIC DNA]</scope>
    <source>
        <tissue evidence="1">Seedling</tissue>
    </source>
</reference>
<dbReference type="AlphaFoldDB" id="A0A1D6MFS5"/>
<evidence type="ECO:0000313" key="1">
    <source>
        <dbReference type="EMBL" id="ONM28420.1"/>
    </source>
</evidence>
<dbReference type="EMBL" id="CM007649">
    <property type="protein sequence ID" value="ONM28420.1"/>
    <property type="molecule type" value="Genomic_DNA"/>
</dbReference>
<name>A0A1D6MFS5_MAIZE</name>
<proteinExistence type="predicted"/>
<protein>
    <submittedName>
        <fullName evidence="1">Uncharacterized protein</fullName>
    </submittedName>
</protein>
<accession>A0A1D6MFS5</accession>
<gene>
    <name evidence="1" type="ORF">ZEAMMB73_Zm00001d039342</name>
</gene>
<dbReference type="InParanoid" id="A0A1D6MFS5"/>